<keyword evidence="2" id="KW-0227">DNA damage</keyword>
<dbReference type="GO" id="GO:0006261">
    <property type="term" value="P:DNA-templated DNA replication"/>
    <property type="evidence" value="ECO:0007669"/>
    <property type="project" value="UniProtKB-UniRule"/>
</dbReference>
<evidence type="ECO:0000313" key="4">
    <source>
        <dbReference type="EMBL" id="BBH27658.1"/>
    </source>
</evidence>
<comment type="function">
    <text evidence="2">Poorly processive, error-prone DNA polymerase involved in untargeted mutagenesis. Copies undamaged DNA at stalled replication forks, which arise in vivo from mismatched or misaligned primer ends. These misaligned primers can be extended by PolIV. Exhibits no 3'-5' exonuclease (proofreading) activity. May be involved in translesional synthesis, in conjunction with the beta clamp from PolIII.</text>
</comment>
<reference evidence="4 5" key="1">
    <citation type="submission" date="2018-11" db="EMBL/GenBank/DDBJ databases">
        <title>Novel Erysipelotrichaceae bacterium isolated from small intestine of a swine.</title>
        <authorList>
            <person name="Kim J.S."/>
            <person name="Choe H."/>
            <person name="Lee Y.R."/>
            <person name="Kim K.M."/>
            <person name="Park D.S."/>
        </authorList>
    </citation>
    <scope>NUCLEOTIDE SEQUENCE [LARGE SCALE GENOMIC DNA]</scope>
    <source>
        <strain evidence="4 5">SG0102</strain>
    </source>
</reference>
<keyword evidence="2" id="KW-0963">Cytoplasm</keyword>
<proteinExistence type="inferred from homology"/>
<dbReference type="InterPro" id="IPR050116">
    <property type="entry name" value="DNA_polymerase-Y"/>
</dbReference>
<dbReference type="Proteomes" id="UP000268059">
    <property type="component" value="Chromosome"/>
</dbReference>
<evidence type="ECO:0000256" key="1">
    <source>
        <dbReference type="ARBA" id="ARBA00010945"/>
    </source>
</evidence>
<comment type="subunit">
    <text evidence="2">Monomer.</text>
</comment>
<keyword evidence="5" id="KW-1185">Reference proteome</keyword>
<dbReference type="GO" id="GO:0003684">
    <property type="term" value="F:damaged DNA binding"/>
    <property type="evidence" value="ECO:0007669"/>
    <property type="project" value="InterPro"/>
</dbReference>
<feature type="site" description="Substrate discrimination" evidence="2">
    <location>
        <position position="13"/>
    </location>
</feature>
<dbReference type="AlphaFoldDB" id="A0A3G9JT28"/>
<keyword evidence="2" id="KW-0239">DNA-directed DNA polymerase</keyword>
<dbReference type="GO" id="GO:0003887">
    <property type="term" value="F:DNA-directed DNA polymerase activity"/>
    <property type="evidence" value="ECO:0007669"/>
    <property type="project" value="UniProtKB-UniRule"/>
</dbReference>
<dbReference type="EMBL" id="AP019309">
    <property type="protein sequence ID" value="BBH27658.1"/>
    <property type="molecule type" value="Genomic_DNA"/>
</dbReference>
<dbReference type="GO" id="GO:0009432">
    <property type="term" value="P:SOS response"/>
    <property type="evidence" value="ECO:0007669"/>
    <property type="project" value="TreeGrafter"/>
</dbReference>
<keyword evidence="2" id="KW-0235">DNA replication</keyword>
<keyword evidence="2" id="KW-0234">DNA repair</keyword>
<dbReference type="InterPro" id="IPR022880">
    <property type="entry name" value="DNApol_IV"/>
</dbReference>
<dbReference type="Gene3D" id="1.10.150.20">
    <property type="entry name" value="5' to 3' exonuclease, C-terminal subdomain"/>
    <property type="match status" value="1"/>
</dbReference>
<keyword evidence="2" id="KW-0548">Nucleotidyltransferase</keyword>
<dbReference type="InterPro" id="IPR043502">
    <property type="entry name" value="DNA/RNA_pol_sf"/>
</dbReference>
<dbReference type="InterPro" id="IPR017961">
    <property type="entry name" value="DNA_pol_Y-fam_little_finger"/>
</dbReference>
<keyword evidence="2" id="KW-0238">DNA-binding</keyword>
<sequence length="410" mass="46380">MRFIVHSDINHCYAQIEEMMHPDLKAVPMAVGGHEELRHGIILAKNDLAKASGVKTAMSLREARQVCPDLLIILPHYDDYIYYTTKVKDIYRQYTDAVESFGLDEAWIDLTHSQALFGDPVMIAQTIQKRVYEECGINVSMGVSYNKIFAKMGSDLHKKRGFDVIMPDNYQKIIWPLPIEDLFYVGVRTAPKLRARGIGTVGDLATMPKGIIKSFLGKMGEYLWYFANGYDESEVQPLYEGMKSVGNGITTCKDMNGLNDLKIVLTILCESVATRLKQAGLKGAVVRIGLRGSNLRYFSRQRKLERATNVSYEILDMAMTLVKENIRDGIFRSVNVTVSSLKKDDGVEQLSLFDDLEKHDCHKQLDQTIDAIRERFGYHAIGKAIVLEDQELADFNPLEENVIHPVGYLK</sequence>
<dbReference type="PROSITE" id="PS50173">
    <property type="entry name" value="UMUC"/>
    <property type="match status" value="1"/>
</dbReference>
<dbReference type="Pfam" id="PF00817">
    <property type="entry name" value="IMS"/>
    <property type="match status" value="1"/>
</dbReference>
<evidence type="ECO:0000313" key="5">
    <source>
        <dbReference type="Proteomes" id="UP000268059"/>
    </source>
</evidence>
<name>A0A3G9JT28_9FIRM</name>
<dbReference type="GO" id="GO:0000287">
    <property type="term" value="F:magnesium ion binding"/>
    <property type="evidence" value="ECO:0007669"/>
    <property type="project" value="UniProtKB-UniRule"/>
</dbReference>
<keyword evidence="2" id="KW-0515">Mutator protein</keyword>
<evidence type="ECO:0000259" key="3">
    <source>
        <dbReference type="PROSITE" id="PS50173"/>
    </source>
</evidence>
<dbReference type="KEGG" id="ebm:SG0102_25920"/>
<dbReference type="PANTHER" id="PTHR11076:SF35">
    <property type="entry name" value="DNA REPAIR PROTEIN HOMOLOG YOBH"/>
    <property type="match status" value="1"/>
</dbReference>
<feature type="binding site" evidence="2">
    <location>
        <position position="104"/>
    </location>
    <ligand>
        <name>Mg(2+)</name>
        <dbReference type="ChEBI" id="CHEBI:18420"/>
    </ligand>
</feature>
<comment type="catalytic activity">
    <reaction evidence="2">
        <text>DNA(n) + a 2'-deoxyribonucleoside 5'-triphosphate = DNA(n+1) + diphosphate</text>
        <dbReference type="Rhea" id="RHEA:22508"/>
        <dbReference type="Rhea" id="RHEA-COMP:17339"/>
        <dbReference type="Rhea" id="RHEA-COMP:17340"/>
        <dbReference type="ChEBI" id="CHEBI:33019"/>
        <dbReference type="ChEBI" id="CHEBI:61560"/>
        <dbReference type="ChEBI" id="CHEBI:173112"/>
        <dbReference type="EC" id="2.7.7.7"/>
    </reaction>
</comment>
<comment type="subcellular location">
    <subcellularLocation>
        <location evidence="2">Cytoplasm</location>
    </subcellularLocation>
</comment>
<keyword evidence="2" id="KW-0479">Metal-binding</keyword>
<dbReference type="PANTHER" id="PTHR11076">
    <property type="entry name" value="DNA REPAIR POLYMERASE UMUC / TRANSFERASE FAMILY MEMBER"/>
    <property type="match status" value="1"/>
</dbReference>
<keyword evidence="2" id="KW-0460">Magnesium</keyword>
<protein>
    <recommendedName>
        <fullName evidence="2">DNA polymerase IV</fullName>
        <shortName evidence="2">Pol IV</shortName>
        <ecNumber evidence="2">2.7.7.7</ecNumber>
    </recommendedName>
</protein>
<dbReference type="Gene3D" id="3.40.1170.60">
    <property type="match status" value="1"/>
</dbReference>
<dbReference type="InParanoid" id="A0A3G9JT28"/>
<dbReference type="RefSeq" id="WP_231999808.1">
    <property type="nucleotide sequence ID" value="NZ_AP019309.1"/>
</dbReference>
<dbReference type="Gene3D" id="3.30.1490.100">
    <property type="entry name" value="DNA polymerase, Y-family, little finger domain"/>
    <property type="match status" value="1"/>
</dbReference>
<dbReference type="InterPro" id="IPR001126">
    <property type="entry name" value="UmuC"/>
</dbReference>
<comment type="similarity">
    <text evidence="1 2">Belongs to the DNA polymerase type-Y family.</text>
</comment>
<feature type="active site" evidence="2">
    <location>
        <position position="105"/>
    </location>
</feature>
<dbReference type="HAMAP" id="MF_01113">
    <property type="entry name" value="DNApol_IV"/>
    <property type="match status" value="1"/>
</dbReference>
<dbReference type="Gene3D" id="3.30.70.270">
    <property type="match status" value="1"/>
</dbReference>
<dbReference type="GO" id="GO:0042276">
    <property type="term" value="P:error-prone translesion synthesis"/>
    <property type="evidence" value="ECO:0007669"/>
    <property type="project" value="TreeGrafter"/>
</dbReference>
<organism evidence="4 5">
    <name type="scientific">Intestinibaculum porci</name>
    <dbReference type="NCBI Taxonomy" id="2487118"/>
    <lineage>
        <taxon>Bacteria</taxon>
        <taxon>Bacillati</taxon>
        <taxon>Bacillota</taxon>
        <taxon>Erysipelotrichia</taxon>
        <taxon>Erysipelotrichales</taxon>
        <taxon>Erysipelotrichaceae</taxon>
        <taxon>Intestinibaculum</taxon>
    </lineage>
</organism>
<dbReference type="InterPro" id="IPR043128">
    <property type="entry name" value="Rev_trsase/Diguanyl_cyclase"/>
</dbReference>
<feature type="domain" description="UmuC" evidence="3">
    <location>
        <begin position="4"/>
        <end position="186"/>
    </location>
</feature>
<dbReference type="FunCoup" id="A0A3G9JT28">
    <property type="interactions" value="343"/>
</dbReference>
<feature type="binding site" evidence="2">
    <location>
        <position position="8"/>
    </location>
    <ligand>
        <name>Mg(2+)</name>
        <dbReference type="ChEBI" id="CHEBI:18420"/>
    </ligand>
</feature>
<dbReference type="SUPFAM" id="SSF100879">
    <property type="entry name" value="Lesion bypass DNA polymerase (Y-family), little finger domain"/>
    <property type="match status" value="1"/>
</dbReference>
<evidence type="ECO:0000256" key="2">
    <source>
        <dbReference type="HAMAP-Rule" id="MF_01113"/>
    </source>
</evidence>
<gene>
    <name evidence="2" type="primary">dinB</name>
    <name evidence="4" type="ORF">SG0102_25920</name>
</gene>
<dbReference type="GO" id="GO:0006281">
    <property type="term" value="P:DNA repair"/>
    <property type="evidence" value="ECO:0007669"/>
    <property type="project" value="UniProtKB-UniRule"/>
</dbReference>
<accession>A0A3G9JT28</accession>
<dbReference type="CDD" id="cd03586">
    <property type="entry name" value="PolY_Pol_IV_kappa"/>
    <property type="match status" value="1"/>
</dbReference>
<comment type="cofactor">
    <cofactor evidence="2">
        <name>Mg(2+)</name>
        <dbReference type="ChEBI" id="CHEBI:18420"/>
    </cofactor>
    <text evidence="2">Binds 2 magnesium ions per subunit.</text>
</comment>
<dbReference type="EC" id="2.7.7.7" evidence="2"/>
<dbReference type="SUPFAM" id="SSF56672">
    <property type="entry name" value="DNA/RNA polymerases"/>
    <property type="match status" value="1"/>
</dbReference>
<dbReference type="InterPro" id="IPR036775">
    <property type="entry name" value="DNA_pol_Y-fam_lit_finger_sf"/>
</dbReference>
<keyword evidence="2" id="KW-0808">Transferase</keyword>
<dbReference type="GO" id="GO:0005829">
    <property type="term" value="C:cytosol"/>
    <property type="evidence" value="ECO:0007669"/>
    <property type="project" value="TreeGrafter"/>
</dbReference>
<dbReference type="Pfam" id="PF11799">
    <property type="entry name" value="IMS_C"/>
    <property type="match status" value="1"/>
</dbReference>